<accession>A0A4R6QKK3</accession>
<dbReference type="Gene3D" id="6.10.340.10">
    <property type="match status" value="1"/>
</dbReference>
<dbReference type="SMART" id="SM00065">
    <property type="entry name" value="GAF"/>
    <property type="match status" value="1"/>
</dbReference>
<feature type="transmembrane region" description="Helical" evidence="2">
    <location>
        <begin position="12"/>
        <end position="33"/>
    </location>
</feature>
<dbReference type="PROSITE" id="PS51832">
    <property type="entry name" value="HD_GYP"/>
    <property type="match status" value="1"/>
</dbReference>
<name>A0A4R6QKK3_9BURK</name>
<dbReference type="SUPFAM" id="SSF109604">
    <property type="entry name" value="HD-domain/PDEase-like"/>
    <property type="match status" value="2"/>
</dbReference>
<dbReference type="Gene3D" id="1.10.3210.10">
    <property type="entry name" value="Hypothetical protein af1432"/>
    <property type="match status" value="2"/>
</dbReference>
<dbReference type="Gene3D" id="3.30.450.20">
    <property type="entry name" value="PAS domain"/>
    <property type="match status" value="2"/>
</dbReference>
<dbReference type="GO" id="GO:0008081">
    <property type="term" value="F:phosphoric diester hydrolase activity"/>
    <property type="evidence" value="ECO:0007669"/>
    <property type="project" value="UniProtKB-ARBA"/>
</dbReference>
<dbReference type="PANTHER" id="PTHR43155">
    <property type="entry name" value="CYCLIC DI-GMP PHOSPHODIESTERASE PA4108-RELATED"/>
    <property type="match status" value="1"/>
</dbReference>
<dbReference type="InterPro" id="IPR037522">
    <property type="entry name" value="HD_GYP_dom"/>
</dbReference>
<dbReference type="PROSITE" id="PS50885">
    <property type="entry name" value="HAMP"/>
    <property type="match status" value="1"/>
</dbReference>
<dbReference type="RefSeq" id="WP_133701711.1">
    <property type="nucleotide sequence ID" value="NZ_SNXS01000004.1"/>
</dbReference>
<dbReference type="AlphaFoldDB" id="A0A4R6QKK3"/>
<dbReference type="Gene3D" id="3.30.450.40">
    <property type="match status" value="1"/>
</dbReference>
<keyword evidence="2" id="KW-0812">Transmembrane</keyword>
<dbReference type="InterPro" id="IPR029016">
    <property type="entry name" value="GAF-like_dom_sf"/>
</dbReference>
<evidence type="ECO:0000256" key="1">
    <source>
        <dbReference type="SAM" id="MobiDB-lite"/>
    </source>
</evidence>
<dbReference type="SMART" id="SM00471">
    <property type="entry name" value="HDc"/>
    <property type="match status" value="1"/>
</dbReference>
<dbReference type="SUPFAM" id="SSF55781">
    <property type="entry name" value="GAF domain-like"/>
    <property type="match status" value="1"/>
</dbReference>
<dbReference type="Pfam" id="PF13487">
    <property type="entry name" value="HD_5"/>
    <property type="match status" value="1"/>
</dbReference>
<evidence type="ECO:0000313" key="6">
    <source>
        <dbReference type="Proteomes" id="UP000295361"/>
    </source>
</evidence>
<gene>
    <name evidence="5" type="ORF">DES47_104129</name>
</gene>
<dbReference type="InterPro" id="IPR003607">
    <property type="entry name" value="HD/PDEase_dom"/>
</dbReference>
<sequence>MKTLHYTPRSIYVTLSVIMIALVVLLYLALASYQLRAGKQRMLRVAADTFERVGREAVAAIEGELRPARTTAALLADTALLTAPDQPTRLAQLPLLAGALSANPSLSAVYGGSENGSFLLLRRLDSPALRELMKSPDRAAFVLQSVNRDRPVIQGRHDFLDADLRLLEARERPDYVFEPRGRPWFKQAQAAEPGGAVVQTAPYLFYTTREVGLTLASARGGAVAGVDVSLQALSAMLARQRITTSAELMIVDARGAVLAYPRSLPPSSAPQVGESRLVTVDELNVPVLSALWRRASSGQARAADESLLNVADRDWVVRLEPLVTAGGPPLTLAIAAPSDELLADAIHSRNLSVLITVGMVLLMLPLVHWAANLVSRPLEQLAHEAEAIRRFDFGGPDPARSRIREVDRLALAMTGMKHTLSRFMEISSALSAERQFDTLLQRILSETISVAGATGGALHLVSADGQRLEPTGVRLRGTQGEPASLIEWQLDEPDSPSAAVQAVRQDRMVSLDLHWENPAHLARYSAVFMGLNTTSLRLVALPLKNRQNEVVGTLSLSFLPDTADHPQDLSPSRKAFIEALAGPAAVAIDNQLLLRARKELLESFIQLVAGAIDAKSPYTGAHCQRVPELTKMLARAACDASEGPFADFRLDDDAWEALHIAAWLHDCGKVTTPEFVVDKATKLETIYDRIHEVRMRFELLKREAQLARYEALLPADVLEQVRQELAPLLAQLDDEFAFIAACNEGGEAMTEAQLARLREIGARTWTRTLDDRLGLSGDELKRKAGRPVAALPVQEPLLADKPEHVLPRPERERPPEANPLGFRLQVPEHLYNRGELYNLSVTRGTLTEEERYKINDHIVQTIKMLNELPLPRHLRSVPEIAGGHHEKMDGSGYPRGLTRDQMSVPARMMAVADVFEALTADDRPYKKGKLLSEALEIMAAMRREQHLDGELFELFLRSGVCMDYARRFLHPEQIDVGELEAYLA</sequence>
<keyword evidence="6" id="KW-1185">Reference proteome</keyword>
<dbReference type="InterPro" id="IPR003018">
    <property type="entry name" value="GAF"/>
</dbReference>
<evidence type="ECO:0000259" key="3">
    <source>
        <dbReference type="PROSITE" id="PS50885"/>
    </source>
</evidence>
<evidence type="ECO:0000256" key="2">
    <source>
        <dbReference type="SAM" id="Phobius"/>
    </source>
</evidence>
<feature type="domain" description="HD-GYP" evidence="4">
    <location>
        <begin position="762"/>
        <end position="971"/>
    </location>
</feature>
<evidence type="ECO:0000259" key="4">
    <source>
        <dbReference type="PROSITE" id="PS51832"/>
    </source>
</evidence>
<dbReference type="Pfam" id="PF13185">
    <property type="entry name" value="GAF_2"/>
    <property type="match status" value="1"/>
</dbReference>
<organism evidence="5 6">
    <name type="scientific">Roseateles toxinivorans</name>
    <dbReference type="NCBI Taxonomy" id="270368"/>
    <lineage>
        <taxon>Bacteria</taxon>
        <taxon>Pseudomonadati</taxon>
        <taxon>Pseudomonadota</taxon>
        <taxon>Betaproteobacteria</taxon>
        <taxon>Burkholderiales</taxon>
        <taxon>Sphaerotilaceae</taxon>
        <taxon>Roseateles</taxon>
    </lineage>
</organism>
<dbReference type="PANTHER" id="PTHR43155:SF2">
    <property type="entry name" value="CYCLIC DI-GMP PHOSPHODIESTERASE PA4108"/>
    <property type="match status" value="1"/>
</dbReference>
<reference evidence="5 6" key="1">
    <citation type="submission" date="2019-03" db="EMBL/GenBank/DDBJ databases">
        <title>Genomic Encyclopedia of Type Strains, Phase IV (KMG-IV): sequencing the most valuable type-strain genomes for metagenomic binning, comparative biology and taxonomic classification.</title>
        <authorList>
            <person name="Goeker M."/>
        </authorList>
    </citation>
    <scope>NUCLEOTIDE SEQUENCE [LARGE SCALE GENOMIC DNA]</scope>
    <source>
        <strain evidence="5 6">DSM 16998</strain>
    </source>
</reference>
<dbReference type="CDD" id="cd00077">
    <property type="entry name" value="HDc"/>
    <property type="match status" value="1"/>
</dbReference>
<comment type="caution">
    <text evidence="5">The sequence shown here is derived from an EMBL/GenBank/DDBJ whole genome shotgun (WGS) entry which is preliminary data.</text>
</comment>
<evidence type="ECO:0000313" key="5">
    <source>
        <dbReference type="EMBL" id="TDP63847.1"/>
    </source>
</evidence>
<dbReference type="InterPro" id="IPR003660">
    <property type="entry name" value="HAMP_dom"/>
</dbReference>
<protein>
    <submittedName>
        <fullName evidence="5">HD-GYP domain-containing protein (C-di-GMP phosphodiesterase class II)</fullName>
    </submittedName>
</protein>
<dbReference type="InParanoid" id="A0A4R6QKK3"/>
<dbReference type="GO" id="GO:0007165">
    <property type="term" value="P:signal transduction"/>
    <property type="evidence" value="ECO:0007669"/>
    <property type="project" value="InterPro"/>
</dbReference>
<keyword evidence="2" id="KW-1133">Transmembrane helix</keyword>
<feature type="domain" description="HAMP" evidence="3">
    <location>
        <begin position="372"/>
        <end position="425"/>
    </location>
</feature>
<dbReference type="GO" id="GO:0016020">
    <property type="term" value="C:membrane"/>
    <property type="evidence" value="ECO:0007669"/>
    <property type="project" value="InterPro"/>
</dbReference>
<feature type="compositionally biased region" description="Basic and acidic residues" evidence="1">
    <location>
        <begin position="798"/>
        <end position="815"/>
    </location>
</feature>
<dbReference type="EMBL" id="SNXS01000004">
    <property type="protein sequence ID" value="TDP63847.1"/>
    <property type="molecule type" value="Genomic_DNA"/>
</dbReference>
<keyword evidence="2" id="KW-0472">Membrane</keyword>
<dbReference type="Proteomes" id="UP000295361">
    <property type="component" value="Unassembled WGS sequence"/>
</dbReference>
<proteinExistence type="predicted"/>
<dbReference type="OrthoDB" id="9774747at2"/>
<feature type="region of interest" description="Disordered" evidence="1">
    <location>
        <begin position="797"/>
        <end position="821"/>
    </location>
</feature>